<gene>
    <name evidence="1" type="primary">AP4M1</name>
    <name evidence="1" type="ORF">EYF80_043823</name>
</gene>
<accession>A0A4Z2FZM8</accession>
<organism evidence="1 2">
    <name type="scientific">Liparis tanakae</name>
    <name type="common">Tanaka's snailfish</name>
    <dbReference type="NCBI Taxonomy" id="230148"/>
    <lineage>
        <taxon>Eukaryota</taxon>
        <taxon>Metazoa</taxon>
        <taxon>Chordata</taxon>
        <taxon>Craniata</taxon>
        <taxon>Vertebrata</taxon>
        <taxon>Euteleostomi</taxon>
        <taxon>Actinopterygii</taxon>
        <taxon>Neopterygii</taxon>
        <taxon>Teleostei</taxon>
        <taxon>Neoteleostei</taxon>
        <taxon>Acanthomorphata</taxon>
        <taxon>Eupercaria</taxon>
        <taxon>Perciformes</taxon>
        <taxon>Cottioidei</taxon>
        <taxon>Cottales</taxon>
        <taxon>Liparidae</taxon>
        <taxon>Liparis</taxon>
    </lineage>
</organism>
<dbReference type="EMBL" id="SRLO01000814">
    <property type="protein sequence ID" value="TNN46014.1"/>
    <property type="molecule type" value="Genomic_DNA"/>
</dbReference>
<proteinExistence type="predicted"/>
<dbReference type="AlphaFoldDB" id="A0A4Z2FZM8"/>
<dbReference type="SUPFAM" id="SSF49447">
    <property type="entry name" value="Second domain of Mu2 adaptin subunit (ap50) of ap2 adaptor"/>
    <property type="match status" value="1"/>
</dbReference>
<dbReference type="Proteomes" id="UP000314294">
    <property type="component" value="Unassembled WGS sequence"/>
</dbReference>
<evidence type="ECO:0000313" key="1">
    <source>
        <dbReference type="EMBL" id="TNN46014.1"/>
    </source>
</evidence>
<name>A0A4Z2FZM8_9TELE</name>
<keyword evidence="2" id="KW-1185">Reference proteome</keyword>
<evidence type="ECO:0000313" key="2">
    <source>
        <dbReference type="Proteomes" id="UP000314294"/>
    </source>
</evidence>
<dbReference type="OrthoDB" id="10259133at2759"/>
<reference evidence="1 2" key="1">
    <citation type="submission" date="2019-03" db="EMBL/GenBank/DDBJ databases">
        <title>First draft genome of Liparis tanakae, snailfish: a comprehensive survey of snailfish specific genes.</title>
        <authorList>
            <person name="Kim W."/>
            <person name="Song I."/>
            <person name="Jeong J.-H."/>
            <person name="Kim D."/>
            <person name="Kim S."/>
            <person name="Ryu S."/>
            <person name="Song J.Y."/>
            <person name="Lee S.K."/>
        </authorList>
    </citation>
    <scope>NUCLEOTIDE SEQUENCE [LARGE SCALE GENOMIC DNA]</scope>
    <source>
        <tissue evidence="1">Muscle</tissue>
    </source>
</reference>
<sequence>MQCKAMDTTGPKRAPSWLRSGRGGALFASFSFAGIASRFAYVTPIPGLISRLTVSGLQIRFLRLSPVQPAPSQRWVRYVTHSDSYTLRI</sequence>
<comment type="caution">
    <text evidence="1">The sequence shown here is derived from an EMBL/GenBank/DDBJ whole genome shotgun (WGS) entry which is preliminary data.</text>
</comment>
<protein>
    <submittedName>
        <fullName evidence="1">AP-4 complex subunit mu-1</fullName>
    </submittedName>
</protein>
<dbReference type="InterPro" id="IPR036168">
    <property type="entry name" value="AP2_Mu_C_sf"/>
</dbReference>